<dbReference type="Pfam" id="PF10697">
    <property type="entry name" value="DUF2502"/>
    <property type="match status" value="1"/>
</dbReference>
<evidence type="ECO:0000256" key="1">
    <source>
        <dbReference type="SAM" id="MobiDB-lite"/>
    </source>
</evidence>
<feature type="chain" id="PRO_5032341104" evidence="2">
    <location>
        <begin position="26"/>
        <end position="163"/>
    </location>
</feature>
<dbReference type="RefSeq" id="WP_162365782.1">
    <property type="nucleotide sequence ID" value="NZ_WUBS01000006.1"/>
</dbReference>
<dbReference type="Proteomes" id="UP000461443">
    <property type="component" value="Unassembled WGS sequence"/>
</dbReference>
<dbReference type="AlphaFoldDB" id="A0A845SPF7"/>
<sequence length="163" mass="17552">MKQKAALLAMALLVTPSALPLGAIAGVSVNINAPGVSVRIGERNDRGYYWDGYDWRTPAWWRGHQGKHLGERNKHGEYWDGGRWSPKPPAGHGNRDKTRQQPAAHKTSSHNTGGGPNANLQQNGGNGKQGQARAGHDGKNQDNKSQDGKNQGTAGEPIKPPQQ</sequence>
<comment type="caution">
    <text evidence="3">The sequence shown here is derived from an EMBL/GenBank/DDBJ whole genome shotgun (WGS) entry which is preliminary data.</text>
</comment>
<feature type="compositionally biased region" description="Basic and acidic residues" evidence="1">
    <location>
        <begin position="134"/>
        <end position="147"/>
    </location>
</feature>
<proteinExistence type="predicted"/>
<reference evidence="3 4" key="2">
    <citation type="submission" date="2020-02" db="EMBL/GenBank/DDBJ databases">
        <title>The new genus of Enterobacteriales.</title>
        <authorList>
            <person name="Kim I.S."/>
        </authorList>
    </citation>
    <scope>NUCLEOTIDE SEQUENCE [LARGE SCALE GENOMIC DNA]</scope>
    <source>
        <strain evidence="3 4">SAP-6</strain>
    </source>
</reference>
<gene>
    <name evidence="3" type="ORF">GRH90_09920</name>
</gene>
<name>A0A845SPF7_9GAMM</name>
<keyword evidence="2" id="KW-0732">Signal</keyword>
<dbReference type="EMBL" id="WUBS01000006">
    <property type="protein sequence ID" value="NDL63065.1"/>
    <property type="molecule type" value="Genomic_DNA"/>
</dbReference>
<evidence type="ECO:0000313" key="3">
    <source>
        <dbReference type="EMBL" id="NDL63065.1"/>
    </source>
</evidence>
<feature type="signal peptide" evidence="2">
    <location>
        <begin position="1"/>
        <end position="25"/>
    </location>
</feature>
<keyword evidence="4" id="KW-1185">Reference proteome</keyword>
<reference evidence="3 4" key="1">
    <citation type="submission" date="2019-12" db="EMBL/GenBank/DDBJ databases">
        <authorList>
            <person name="Lee S.D."/>
        </authorList>
    </citation>
    <scope>NUCLEOTIDE SEQUENCE [LARGE SCALE GENOMIC DNA]</scope>
    <source>
        <strain evidence="3 4">SAP-6</strain>
    </source>
</reference>
<evidence type="ECO:0000313" key="4">
    <source>
        <dbReference type="Proteomes" id="UP000461443"/>
    </source>
</evidence>
<organism evidence="3 4">
    <name type="scientific">Acerihabitans arboris</name>
    <dbReference type="NCBI Taxonomy" id="2691583"/>
    <lineage>
        <taxon>Bacteria</taxon>
        <taxon>Pseudomonadati</taxon>
        <taxon>Pseudomonadota</taxon>
        <taxon>Gammaproteobacteria</taxon>
        <taxon>Enterobacterales</taxon>
        <taxon>Pectobacteriaceae</taxon>
        <taxon>Acerihabitans</taxon>
    </lineage>
</organism>
<dbReference type="InterPro" id="IPR019638">
    <property type="entry name" value="DUF2502"/>
</dbReference>
<feature type="compositionally biased region" description="Basic and acidic residues" evidence="1">
    <location>
        <begin position="68"/>
        <end position="80"/>
    </location>
</feature>
<feature type="region of interest" description="Disordered" evidence="1">
    <location>
        <begin position="67"/>
        <end position="163"/>
    </location>
</feature>
<evidence type="ECO:0000256" key="2">
    <source>
        <dbReference type="SAM" id="SignalP"/>
    </source>
</evidence>
<protein>
    <submittedName>
        <fullName evidence="3">DUF2502 domain-containing protein</fullName>
    </submittedName>
</protein>
<feature type="compositionally biased region" description="Low complexity" evidence="1">
    <location>
        <begin position="117"/>
        <end position="133"/>
    </location>
</feature>
<accession>A0A845SPF7</accession>